<dbReference type="SUPFAM" id="SSF53822">
    <property type="entry name" value="Periplasmic binding protein-like I"/>
    <property type="match status" value="1"/>
</dbReference>
<dbReference type="InterPro" id="IPR010982">
    <property type="entry name" value="Lambda_DNA-bd_dom_sf"/>
</dbReference>
<dbReference type="SMART" id="SM00354">
    <property type="entry name" value="HTH_LACI"/>
    <property type="match status" value="1"/>
</dbReference>
<organism evidence="5 6">
    <name type="scientific">Phytohabitans rumicis</name>
    <dbReference type="NCBI Taxonomy" id="1076125"/>
    <lineage>
        <taxon>Bacteria</taxon>
        <taxon>Bacillati</taxon>
        <taxon>Actinomycetota</taxon>
        <taxon>Actinomycetes</taxon>
        <taxon>Micromonosporales</taxon>
        <taxon>Micromonosporaceae</taxon>
    </lineage>
</organism>
<dbReference type="Pfam" id="PF13377">
    <property type="entry name" value="Peripla_BP_3"/>
    <property type="match status" value="1"/>
</dbReference>
<protein>
    <submittedName>
        <fullName evidence="5">LacI family transcriptional regulator</fullName>
    </submittedName>
</protein>
<dbReference type="Gene3D" id="1.10.260.40">
    <property type="entry name" value="lambda repressor-like DNA-binding domains"/>
    <property type="match status" value="1"/>
</dbReference>
<evidence type="ECO:0000256" key="1">
    <source>
        <dbReference type="ARBA" id="ARBA00023015"/>
    </source>
</evidence>
<dbReference type="EMBL" id="BLPG01000001">
    <property type="protein sequence ID" value="GFJ88871.1"/>
    <property type="molecule type" value="Genomic_DNA"/>
</dbReference>
<comment type="caution">
    <text evidence="5">The sequence shown here is derived from an EMBL/GenBank/DDBJ whole genome shotgun (WGS) entry which is preliminary data.</text>
</comment>
<keyword evidence="1" id="KW-0805">Transcription regulation</keyword>
<dbReference type="InterPro" id="IPR000843">
    <property type="entry name" value="HTH_LacI"/>
</dbReference>
<name>A0A6V8L239_9ACTN</name>
<dbReference type="InterPro" id="IPR028082">
    <property type="entry name" value="Peripla_BP_I"/>
</dbReference>
<dbReference type="CDD" id="cd01392">
    <property type="entry name" value="HTH_LacI"/>
    <property type="match status" value="1"/>
</dbReference>
<evidence type="ECO:0000256" key="3">
    <source>
        <dbReference type="ARBA" id="ARBA00023163"/>
    </source>
</evidence>
<evidence type="ECO:0000259" key="4">
    <source>
        <dbReference type="PROSITE" id="PS50932"/>
    </source>
</evidence>
<keyword evidence="2" id="KW-0238">DNA-binding</keyword>
<dbReference type="SUPFAM" id="SSF47413">
    <property type="entry name" value="lambda repressor-like DNA-binding domains"/>
    <property type="match status" value="1"/>
</dbReference>
<feature type="domain" description="HTH lacI-type" evidence="4">
    <location>
        <begin position="15"/>
        <end position="69"/>
    </location>
</feature>
<dbReference type="GO" id="GO:0003700">
    <property type="term" value="F:DNA-binding transcription factor activity"/>
    <property type="evidence" value="ECO:0007669"/>
    <property type="project" value="TreeGrafter"/>
</dbReference>
<dbReference type="Gene3D" id="3.40.50.2300">
    <property type="match status" value="2"/>
</dbReference>
<sequence length="345" mass="36738">MSETPSGARKLRGKPVMMDVARLAGVSHQTVSRVLNEHPSVRSETRERVLRAMQELDYRRNSAARALVTNRSHTLGLVTFDTTLVGPSSTVYAIERAARDAGYFVSVASARSLDEGSVSNAINRLREQAVEGIVTVAPMDSALAALARVPSDIPLVGIGVGDAVGVPMVSVDNIAGAALATQHLVDLGHATVHHISGPAEWPETRERVTGWRTTLRQVGAPEAPVLSGDWSVRSGYEAGRLLAVDPGVTAIFCGNDQMALGALRALHQAGRSVPDEVSIVGFDDIEEAAYLLPPLTTVQQDFAALGRASLEMLVGQIAAGVRTQQHMRFPPELVVRESSSGPHRV</sequence>
<dbReference type="AlphaFoldDB" id="A0A6V8L239"/>
<dbReference type="InterPro" id="IPR046335">
    <property type="entry name" value="LacI/GalR-like_sensor"/>
</dbReference>
<gene>
    <name evidence="5" type="ORF">Prum_025130</name>
</gene>
<reference evidence="5 6" key="2">
    <citation type="submission" date="2020-03" db="EMBL/GenBank/DDBJ databases">
        <authorList>
            <person name="Ichikawa N."/>
            <person name="Kimura A."/>
            <person name="Kitahashi Y."/>
            <person name="Uohara A."/>
        </authorList>
    </citation>
    <scope>NUCLEOTIDE SEQUENCE [LARGE SCALE GENOMIC DNA]</scope>
    <source>
        <strain evidence="5 6">NBRC 108638</strain>
    </source>
</reference>
<proteinExistence type="predicted"/>
<dbReference type="PANTHER" id="PTHR30146:SF109">
    <property type="entry name" value="HTH-TYPE TRANSCRIPTIONAL REGULATOR GALS"/>
    <property type="match status" value="1"/>
</dbReference>
<dbReference type="CDD" id="cd01574">
    <property type="entry name" value="PBP1_LacI"/>
    <property type="match status" value="1"/>
</dbReference>
<dbReference type="PROSITE" id="PS00356">
    <property type="entry name" value="HTH_LACI_1"/>
    <property type="match status" value="1"/>
</dbReference>
<dbReference type="RefSeq" id="WP_246277828.1">
    <property type="nucleotide sequence ID" value="NZ_BAABJB010000014.1"/>
</dbReference>
<dbReference type="Pfam" id="PF00356">
    <property type="entry name" value="LacI"/>
    <property type="match status" value="1"/>
</dbReference>
<evidence type="ECO:0000313" key="5">
    <source>
        <dbReference type="EMBL" id="GFJ88871.1"/>
    </source>
</evidence>
<keyword evidence="6" id="KW-1185">Reference proteome</keyword>
<keyword evidence="3" id="KW-0804">Transcription</keyword>
<dbReference type="Proteomes" id="UP000482960">
    <property type="component" value="Unassembled WGS sequence"/>
</dbReference>
<evidence type="ECO:0000256" key="2">
    <source>
        <dbReference type="ARBA" id="ARBA00023125"/>
    </source>
</evidence>
<dbReference type="PROSITE" id="PS50932">
    <property type="entry name" value="HTH_LACI_2"/>
    <property type="match status" value="1"/>
</dbReference>
<dbReference type="PANTHER" id="PTHR30146">
    <property type="entry name" value="LACI-RELATED TRANSCRIPTIONAL REPRESSOR"/>
    <property type="match status" value="1"/>
</dbReference>
<reference evidence="5 6" key="1">
    <citation type="submission" date="2020-03" db="EMBL/GenBank/DDBJ databases">
        <title>Whole genome shotgun sequence of Phytohabitans rumicis NBRC 108638.</title>
        <authorList>
            <person name="Komaki H."/>
            <person name="Tamura T."/>
        </authorList>
    </citation>
    <scope>NUCLEOTIDE SEQUENCE [LARGE SCALE GENOMIC DNA]</scope>
    <source>
        <strain evidence="5 6">NBRC 108638</strain>
    </source>
</reference>
<accession>A0A6V8L239</accession>
<evidence type="ECO:0000313" key="6">
    <source>
        <dbReference type="Proteomes" id="UP000482960"/>
    </source>
</evidence>
<dbReference type="GO" id="GO:0000976">
    <property type="term" value="F:transcription cis-regulatory region binding"/>
    <property type="evidence" value="ECO:0007669"/>
    <property type="project" value="TreeGrafter"/>
</dbReference>